<dbReference type="InterPro" id="IPR050512">
    <property type="entry name" value="Sulf_AdTrans/APS_kinase"/>
</dbReference>
<organism evidence="6">
    <name type="scientific">hydrothermal vent metagenome</name>
    <dbReference type="NCBI Taxonomy" id="652676"/>
    <lineage>
        <taxon>unclassified sequences</taxon>
        <taxon>metagenomes</taxon>
        <taxon>ecological metagenomes</taxon>
    </lineage>
</organism>
<evidence type="ECO:0000259" key="5">
    <source>
        <dbReference type="Pfam" id="PF01583"/>
    </source>
</evidence>
<evidence type="ECO:0000256" key="3">
    <source>
        <dbReference type="ARBA" id="ARBA00022741"/>
    </source>
</evidence>
<name>A0A3B1BU41_9ZZZZ</name>
<dbReference type="NCBIfam" id="NF004041">
    <property type="entry name" value="PRK05541.1"/>
    <property type="match status" value="1"/>
</dbReference>
<dbReference type="Gene3D" id="3.40.50.300">
    <property type="entry name" value="P-loop containing nucleotide triphosphate hydrolases"/>
    <property type="match status" value="1"/>
</dbReference>
<dbReference type="NCBIfam" id="TIGR00455">
    <property type="entry name" value="apsK"/>
    <property type="match status" value="1"/>
</dbReference>
<dbReference type="GO" id="GO:0004781">
    <property type="term" value="F:sulfate adenylyltransferase (ATP) activity"/>
    <property type="evidence" value="ECO:0007669"/>
    <property type="project" value="TreeGrafter"/>
</dbReference>
<dbReference type="InterPro" id="IPR059117">
    <property type="entry name" value="APS_kinase_dom"/>
</dbReference>
<dbReference type="Pfam" id="PF01583">
    <property type="entry name" value="APS_kinase"/>
    <property type="match status" value="1"/>
</dbReference>
<evidence type="ECO:0000256" key="1">
    <source>
        <dbReference type="ARBA" id="ARBA00012121"/>
    </source>
</evidence>
<feature type="domain" description="APS kinase" evidence="5">
    <location>
        <begin position="4"/>
        <end position="152"/>
    </location>
</feature>
<keyword evidence="3" id="KW-0547">Nucleotide-binding</keyword>
<proteinExistence type="predicted"/>
<dbReference type="EC" id="2.7.1.25" evidence="1"/>
<dbReference type="EMBL" id="UOGE01000030">
    <property type="protein sequence ID" value="VAX18041.1"/>
    <property type="molecule type" value="Genomic_DNA"/>
</dbReference>
<evidence type="ECO:0000256" key="4">
    <source>
        <dbReference type="ARBA" id="ARBA00022840"/>
    </source>
</evidence>
<reference evidence="6" key="1">
    <citation type="submission" date="2018-06" db="EMBL/GenBank/DDBJ databases">
        <authorList>
            <person name="Zhirakovskaya E."/>
        </authorList>
    </citation>
    <scope>NUCLEOTIDE SEQUENCE</scope>
</reference>
<evidence type="ECO:0000313" key="6">
    <source>
        <dbReference type="EMBL" id="VAX18041.1"/>
    </source>
</evidence>
<dbReference type="GO" id="GO:0004020">
    <property type="term" value="F:adenylylsulfate kinase activity"/>
    <property type="evidence" value="ECO:0007669"/>
    <property type="project" value="InterPro"/>
</dbReference>
<dbReference type="InterPro" id="IPR002891">
    <property type="entry name" value="APS"/>
</dbReference>
<dbReference type="GO" id="GO:0005524">
    <property type="term" value="F:ATP binding"/>
    <property type="evidence" value="ECO:0007669"/>
    <property type="project" value="InterPro"/>
</dbReference>
<dbReference type="GO" id="GO:0019379">
    <property type="term" value="P:sulfate assimilation, phosphoadenylyl sulfate reduction by phosphoadenylyl-sulfate reductase (thioredoxin)"/>
    <property type="evidence" value="ECO:0007669"/>
    <property type="project" value="TreeGrafter"/>
</dbReference>
<dbReference type="SUPFAM" id="SSF52540">
    <property type="entry name" value="P-loop containing nucleoside triphosphate hydrolases"/>
    <property type="match status" value="1"/>
</dbReference>
<keyword evidence="4" id="KW-0067">ATP-binding</keyword>
<dbReference type="GO" id="GO:0005737">
    <property type="term" value="C:cytoplasm"/>
    <property type="evidence" value="ECO:0007669"/>
    <property type="project" value="TreeGrafter"/>
</dbReference>
<dbReference type="PANTHER" id="PTHR42700">
    <property type="entry name" value="SULFATE ADENYLYLTRANSFERASE"/>
    <property type="match status" value="1"/>
</dbReference>
<gene>
    <name evidence="6" type="ORF">MNBD_NITROSPINAE02-68</name>
</gene>
<dbReference type="PANTHER" id="PTHR42700:SF1">
    <property type="entry name" value="SULFATE ADENYLYLTRANSFERASE"/>
    <property type="match status" value="1"/>
</dbReference>
<evidence type="ECO:0000256" key="2">
    <source>
        <dbReference type="ARBA" id="ARBA00022679"/>
    </source>
</evidence>
<dbReference type="AlphaFoldDB" id="A0A3B1BU41"/>
<protein>
    <recommendedName>
        <fullName evidence="1">adenylyl-sulfate kinase</fullName>
        <ecNumber evidence="1">2.7.1.25</ecNumber>
    </recommendedName>
</protein>
<keyword evidence="2" id="KW-0808">Transferase</keyword>
<accession>A0A3B1BU41</accession>
<dbReference type="CDD" id="cd02027">
    <property type="entry name" value="APSK"/>
    <property type="match status" value="1"/>
</dbReference>
<dbReference type="InterPro" id="IPR027417">
    <property type="entry name" value="P-loop_NTPase"/>
</dbReference>
<dbReference type="GO" id="GO:0010134">
    <property type="term" value="P:sulfate assimilation via adenylyl sulfate reduction"/>
    <property type="evidence" value="ECO:0007669"/>
    <property type="project" value="TreeGrafter"/>
</dbReference>
<sequence length="177" mass="20202">MNRRGSVIWLTGLSGSGKTTLGTLLKKHLEGRRIDVEFLDGDIVRGFFERDLGYSRKDRIMNVKRIAFAAKLLADHRVTVIVANIAPYYEVRDFIRKKLDSYFQVYVKASLAEVRKRDSKGHYSSFQSGKLTDLIGEDDGYDEPRNPDFVVETEKQDPQTSAENIMDWLLKTGITHG</sequence>